<dbReference type="EMBL" id="JPQT01000174">
    <property type="protein sequence ID" value="KFE44118.1"/>
    <property type="molecule type" value="Genomic_DNA"/>
</dbReference>
<comment type="subcellular location">
    <subcellularLocation>
        <location evidence="1">Cell inner membrane</location>
        <topology evidence="1">Single-pass membrane protein</topology>
    </subcellularLocation>
</comment>
<keyword evidence="7" id="KW-1133">Transmembrane helix</keyword>
<reference evidence="12 13" key="1">
    <citation type="submission" date="2014-07" db="EMBL/GenBank/DDBJ databases">
        <title>Draft Genome Sequences of Environmental Pseudomonas syringae strains.</title>
        <authorList>
            <person name="Baltrus D.A."/>
            <person name="Berge O."/>
            <person name="Morris C."/>
        </authorList>
    </citation>
    <scope>NUCLEOTIDE SEQUENCE [LARGE SCALE GENOMIC DNA]</scope>
    <source>
        <strain evidence="12 13">CEB003</strain>
    </source>
</reference>
<dbReference type="Pfam" id="PF12019">
    <property type="entry name" value="GspH"/>
    <property type="match status" value="1"/>
</dbReference>
<dbReference type="AlphaFoldDB" id="A0A085ULQ5"/>
<protein>
    <recommendedName>
        <fullName evidence="2">Type II secretion system protein H</fullName>
    </recommendedName>
    <alternativeName>
        <fullName evidence="10">General secretion pathway protein H</fullName>
    </alternativeName>
</protein>
<keyword evidence="5" id="KW-0997">Cell inner membrane</keyword>
<evidence type="ECO:0000256" key="10">
    <source>
        <dbReference type="ARBA" id="ARBA00030775"/>
    </source>
</evidence>
<evidence type="ECO:0000313" key="12">
    <source>
        <dbReference type="EMBL" id="KFE44118.1"/>
    </source>
</evidence>
<dbReference type="SUPFAM" id="SSF54523">
    <property type="entry name" value="Pili subunits"/>
    <property type="match status" value="1"/>
</dbReference>
<name>A0A085ULQ5_PSESX</name>
<evidence type="ECO:0000259" key="11">
    <source>
        <dbReference type="Pfam" id="PF12019"/>
    </source>
</evidence>
<evidence type="ECO:0000313" key="13">
    <source>
        <dbReference type="Proteomes" id="UP000028643"/>
    </source>
</evidence>
<evidence type="ECO:0000256" key="8">
    <source>
        <dbReference type="ARBA" id="ARBA00023136"/>
    </source>
</evidence>
<sequence>MKQAGFTLVELMVTLVLLAVISLVALPALGEMVDAQRRQDVAQQLASGIRSARTEAILRNQVVTLHSIDADWSNGWRIIADKDGKGPDEDDPVLVERAASGKAKVVGNQKVESHISFNELGGLMGSANGTLFVCLKDQPVSRYQVVLALTGRVTIRNEEKPEALCG</sequence>
<dbReference type="PATRIC" id="fig|317.174.peg.6185"/>
<dbReference type="GO" id="GO:0005886">
    <property type="term" value="C:plasma membrane"/>
    <property type="evidence" value="ECO:0007669"/>
    <property type="project" value="UniProtKB-SubCell"/>
</dbReference>
<keyword evidence="4" id="KW-0488">Methylation</keyword>
<dbReference type="InterPro" id="IPR045584">
    <property type="entry name" value="Pilin-like"/>
</dbReference>
<evidence type="ECO:0000256" key="2">
    <source>
        <dbReference type="ARBA" id="ARBA00021549"/>
    </source>
</evidence>
<evidence type="ECO:0000256" key="4">
    <source>
        <dbReference type="ARBA" id="ARBA00022481"/>
    </source>
</evidence>
<dbReference type="Proteomes" id="UP000028643">
    <property type="component" value="Unassembled WGS sequence"/>
</dbReference>
<dbReference type="RefSeq" id="WP_047579719.1">
    <property type="nucleotide sequence ID" value="NZ_JPQT01000174.1"/>
</dbReference>
<dbReference type="Gene3D" id="3.55.40.10">
    <property type="entry name" value="minor pseudopilin epsh domain"/>
    <property type="match status" value="1"/>
</dbReference>
<evidence type="ECO:0000256" key="3">
    <source>
        <dbReference type="ARBA" id="ARBA00022475"/>
    </source>
</evidence>
<dbReference type="GO" id="GO:0015627">
    <property type="term" value="C:type II protein secretion system complex"/>
    <property type="evidence" value="ECO:0007669"/>
    <property type="project" value="InterPro"/>
</dbReference>
<dbReference type="NCBIfam" id="TIGR02532">
    <property type="entry name" value="IV_pilin_GFxxxE"/>
    <property type="match status" value="1"/>
</dbReference>
<evidence type="ECO:0000256" key="7">
    <source>
        <dbReference type="ARBA" id="ARBA00022989"/>
    </source>
</evidence>
<organism evidence="12 13">
    <name type="scientific">Pseudomonas syringae</name>
    <dbReference type="NCBI Taxonomy" id="317"/>
    <lineage>
        <taxon>Bacteria</taxon>
        <taxon>Pseudomonadati</taxon>
        <taxon>Pseudomonadota</taxon>
        <taxon>Gammaproteobacteria</taxon>
        <taxon>Pseudomonadales</taxon>
        <taxon>Pseudomonadaceae</taxon>
        <taxon>Pseudomonas</taxon>
    </lineage>
</organism>
<evidence type="ECO:0000256" key="5">
    <source>
        <dbReference type="ARBA" id="ARBA00022519"/>
    </source>
</evidence>
<proteinExistence type="inferred from homology"/>
<dbReference type="InterPro" id="IPR012902">
    <property type="entry name" value="N_methyl_site"/>
</dbReference>
<accession>A0A085ULQ5</accession>
<dbReference type="GO" id="GO:0015628">
    <property type="term" value="P:protein secretion by the type II secretion system"/>
    <property type="evidence" value="ECO:0007669"/>
    <property type="project" value="InterPro"/>
</dbReference>
<dbReference type="InterPro" id="IPR022346">
    <property type="entry name" value="T2SS_GspH"/>
</dbReference>
<feature type="domain" description="General secretion pathway GspH" evidence="11">
    <location>
        <begin position="42"/>
        <end position="151"/>
    </location>
</feature>
<comment type="caution">
    <text evidence="12">The sequence shown here is derived from an EMBL/GenBank/DDBJ whole genome shotgun (WGS) entry which is preliminary data.</text>
</comment>
<keyword evidence="6" id="KW-0812">Transmembrane</keyword>
<dbReference type="PROSITE" id="PS00409">
    <property type="entry name" value="PROKAR_NTER_METHYL"/>
    <property type="match status" value="1"/>
</dbReference>
<gene>
    <name evidence="12" type="ORF">IV02_30315</name>
</gene>
<dbReference type="Pfam" id="PF07963">
    <property type="entry name" value="N_methyl"/>
    <property type="match status" value="1"/>
</dbReference>
<evidence type="ECO:0000256" key="9">
    <source>
        <dbReference type="ARBA" id="ARBA00025772"/>
    </source>
</evidence>
<keyword evidence="3" id="KW-1003">Cell membrane</keyword>
<evidence type="ECO:0000256" key="1">
    <source>
        <dbReference type="ARBA" id="ARBA00004377"/>
    </source>
</evidence>
<comment type="similarity">
    <text evidence="9">Belongs to the GSP H family.</text>
</comment>
<keyword evidence="8" id="KW-0472">Membrane</keyword>
<evidence type="ECO:0000256" key="6">
    <source>
        <dbReference type="ARBA" id="ARBA00022692"/>
    </source>
</evidence>